<sequence length="157" mass="17194">MKRIPAIIVFLSVLAGCQKAEEATPAITVDAAFQPYFERFEAEGALRGLHIQLAAEQIGAVFSDELAAGQVGLCTQYTSGISIIEIRATTWSAADDLEREHLIFHELGHCYLGRSHDDTKDAAGFCLSIMQSGDGSCRYNYRNATRAAYLDELFGQN</sequence>
<evidence type="ECO:0000259" key="1">
    <source>
        <dbReference type="Pfam" id="PF18894"/>
    </source>
</evidence>
<dbReference type="AlphaFoldDB" id="A0A098SCJ8"/>
<dbReference type="Pfam" id="PF18894">
    <property type="entry name" value="PhageMetallopep"/>
    <property type="match status" value="1"/>
</dbReference>
<dbReference type="EMBL" id="JPOS01000010">
    <property type="protein sequence ID" value="KGE89383.1"/>
    <property type="molecule type" value="Genomic_DNA"/>
</dbReference>
<dbReference type="InterPro" id="IPR043998">
    <property type="entry name" value="Put_Metallopep"/>
</dbReference>
<dbReference type="PROSITE" id="PS51257">
    <property type="entry name" value="PROKAR_LIPOPROTEIN"/>
    <property type="match status" value="1"/>
</dbReference>
<evidence type="ECO:0000313" key="3">
    <source>
        <dbReference type="Proteomes" id="UP000029736"/>
    </source>
</evidence>
<comment type="caution">
    <text evidence="2">The sequence shown here is derived from an EMBL/GenBank/DDBJ whole genome shotgun (WGS) entry which is preliminary data.</text>
</comment>
<reference evidence="2 3" key="1">
    <citation type="journal article" date="2014" name="Int. J. Syst. Evol. Microbiol.">
        <title>Phaeodactylibacter xiamenensis gen. nov., sp. nov., a member of the family Saprospiraceae isolated from the marine alga Phaeodactylum tricornutum.</title>
        <authorList>
            <person name="Chen Z.Jr."/>
            <person name="Lei X."/>
            <person name="Lai Q."/>
            <person name="Li Y."/>
            <person name="Zhang B."/>
            <person name="Zhang J."/>
            <person name="Zhang H."/>
            <person name="Yang L."/>
            <person name="Zheng W."/>
            <person name="Tian Y."/>
            <person name="Yu Z."/>
            <person name="Xu H.Jr."/>
            <person name="Zheng T."/>
        </authorList>
    </citation>
    <scope>NUCLEOTIDE SEQUENCE [LARGE SCALE GENOMIC DNA]</scope>
    <source>
        <strain evidence="2 3">KD52</strain>
    </source>
</reference>
<accession>A0A098SCJ8</accession>
<dbReference type="Proteomes" id="UP000029736">
    <property type="component" value="Unassembled WGS sequence"/>
</dbReference>
<dbReference type="RefSeq" id="WP_044216505.1">
    <property type="nucleotide sequence ID" value="NZ_JBKAGJ010000019.1"/>
</dbReference>
<proteinExistence type="predicted"/>
<protein>
    <recommendedName>
        <fullName evidence="1">Putative phage metallopeptidase domain-containing protein</fullName>
    </recommendedName>
</protein>
<dbReference type="OrthoDB" id="5295861at2"/>
<feature type="domain" description="Putative phage metallopeptidase" evidence="1">
    <location>
        <begin position="80"/>
        <end position="118"/>
    </location>
</feature>
<gene>
    <name evidence="2" type="ORF">IX84_03465</name>
</gene>
<keyword evidence="3" id="KW-1185">Reference proteome</keyword>
<evidence type="ECO:0000313" key="2">
    <source>
        <dbReference type="EMBL" id="KGE89383.1"/>
    </source>
</evidence>
<organism evidence="2 3">
    <name type="scientific">Phaeodactylibacter xiamenensis</name>
    <dbReference type="NCBI Taxonomy" id="1524460"/>
    <lineage>
        <taxon>Bacteria</taxon>
        <taxon>Pseudomonadati</taxon>
        <taxon>Bacteroidota</taxon>
        <taxon>Saprospiria</taxon>
        <taxon>Saprospirales</taxon>
        <taxon>Haliscomenobacteraceae</taxon>
        <taxon>Phaeodactylibacter</taxon>
    </lineage>
</organism>
<name>A0A098SCJ8_9BACT</name>